<dbReference type="SUPFAM" id="SSF109775">
    <property type="entry name" value="Mannose-6-phosphate receptor binding protein 1 (Tip47), C-terminal domain"/>
    <property type="match status" value="1"/>
</dbReference>
<dbReference type="InterPro" id="IPR004279">
    <property type="entry name" value="Perilipin"/>
</dbReference>
<reference evidence="5" key="1">
    <citation type="journal article" date="2023" name="Mol. Biol. Evol.">
        <title>Third-Generation Sequencing Reveals the Adaptive Role of the Epigenome in Three Deep-Sea Polychaetes.</title>
        <authorList>
            <person name="Perez M."/>
            <person name="Aroh O."/>
            <person name="Sun Y."/>
            <person name="Lan Y."/>
            <person name="Juniper S.K."/>
            <person name="Young C.R."/>
            <person name="Angers B."/>
            <person name="Qian P.Y."/>
        </authorList>
    </citation>
    <scope>NUCLEOTIDE SEQUENCE</scope>
    <source>
        <strain evidence="5">R07B-5</strain>
    </source>
</reference>
<gene>
    <name evidence="5" type="ORF">NP493_1054g00058</name>
</gene>
<accession>A0AAD9KIU3</accession>
<dbReference type="Gene3D" id="1.20.120.340">
    <property type="entry name" value="Flagellar protein FliS"/>
    <property type="match status" value="1"/>
</dbReference>
<sequence>MYRQSQQEKQRLDMAEVGDTQLQFLSRMGSLPLVTTAMGQLGSLYNHTKDTNRLMKYTFETAESTVKAVAGTAMPVITKTLPIGTIDSFACSQLEKLEQSYPLVTKPTDQIVAETKNIYNSTLKPTVDRVTGMKDYGVTKVTDIKDYGVDKLSTLKDFGMDKVNGVKSYGMDKLMVGSTMLNTVLMSTDYYVDQYLPPGEDVKETDAVKPDAYPLTRLGYLSDKVRRRMFARAMQELQHAQKRSTETIEKLAFTVNLLEYSRTHIDGVKSKVSDSREKLYSIWQEVNRTEEEVAKEQMAAKDDPTAPTFEQRAIATARHLTWKLKHSYSVISNYAHLMPGNVWEKFSESKKYTDELYHTLSSVSTYQELPQHVIDHMKATVGTLMSTASMLTDSMLQTRAIGWLALFRFTLLPRAPAREVASPVVEDKPSSPAVVHKEPSSAHQQQDSVVPPPPTSRTPRLPQKEATTEKKTVVAERKTEVVAEKKKEITTEIKKNVTTEQKKDVVKLPDHTHHQIAPREITAPATKKSHPEVLGHTNGMAMPHENGRAADVQPSQISPVQKPEVQKLPPVAAKPSVKPEVSATAAAIPRSSQEEDAVHLKKKKLVKQKSRPTPTTSM</sequence>
<evidence type="ECO:0000256" key="2">
    <source>
        <dbReference type="ARBA" id="ARBA00006311"/>
    </source>
</evidence>
<proteinExistence type="inferred from homology"/>
<evidence type="ECO:0000256" key="1">
    <source>
        <dbReference type="ARBA" id="ARBA00004502"/>
    </source>
</evidence>
<organism evidence="5 6">
    <name type="scientific">Ridgeia piscesae</name>
    <name type="common">Tubeworm</name>
    <dbReference type="NCBI Taxonomy" id="27915"/>
    <lineage>
        <taxon>Eukaryota</taxon>
        <taxon>Metazoa</taxon>
        <taxon>Spiralia</taxon>
        <taxon>Lophotrochozoa</taxon>
        <taxon>Annelida</taxon>
        <taxon>Polychaeta</taxon>
        <taxon>Sedentaria</taxon>
        <taxon>Canalipalpata</taxon>
        <taxon>Sabellida</taxon>
        <taxon>Siboglinidae</taxon>
        <taxon>Ridgeia</taxon>
    </lineage>
</organism>
<comment type="subcellular location">
    <subcellularLocation>
        <location evidence="1">Lipid droplet</location>
    </subcellularLocation>
</comment>
<feature type="region of interest" description="Disordered" evidence="4">
    <location>
        <begin position="418"/>
        <end position="472"/>
    </location>
</feature>
<evidence type="ECO:0008006" key="7">
    <source>
        <dbReference type="Google" id="ProtNLM"/>
    </source>
</evidence>
<evidence type="ECO:0000313" key="5">
    <source>
        <dbReference type="EMBL" id="KAK2171555.1"/>
    </source>
</evidence>
<comment type="similarity">
    <text evidence="2">Belongs to the perilipin family.</text>
</comment>
<dbReference type="AlphaFoldDB" id="A0AAD9KIU3"/>
<feature type="compositionally biased region" description="Basic and acidic residues" evidence="4">
    <location>
        <begin position="425"/>
        <end position="440"/>
    </location>
</feature>
<dbReference type="GO" id="GO:0010890">
    <property type="term" value="P:positive regulation of triglyceride storage"/>
    <property type="evidence" value="ECO:0007669"/>
    <property type="project" value="TreeGrafter"/>
</dbReference>
<feature type="compositionally biased region" description="Basic residues" evidence="4">
    <location>
        <begin position="600"/>
        <end position="610"/>
    </location>
</feature>
<evidence type="ECO:0000256" key="4">
    <source>
        <dbReference type="SAM" id="MobiDB-lite"/>
    </source>
</evidence>
<evidence type="ECO:0000256" key="3">
    <source>
        <dbReference type="ARBA" id="ARBA00022677"/>
    </source>
</evidence>
<keyword evidence="3" id="KW-0551">Lipid droplet</keyword>
<keyword evidence="6" id="KW-1185">Reference proteome</keyword>
<dbReference type="EMBL" id="JAODUO010001053">
    <property type="protein sequence ID" value="KAK2171555.1"/>
    <property type="molecule type" value="Genomic_DNA"/>
</dbReference>
<name>A0AAD9KIU3_RIDPI</name>
<dbReference type="Proteomes" id="UP001209878">
    <property type="component" value="Unassembled WGS sequence"/>
</dbReference>
<dbReference type="GO" id="GO:0019915">
    <property type="term" value="P:lipid storage"/>
    <property type="evidence" value="ECO:0007669"/>
    <property type="project" value="TreeGrafter"/>
</dbReference>
<feature type="compositionally biased region" description="Basic and acidic residues" evidence="4">
    <location>
        <begin position="462"/>
        <end position="472"/>
    </location>
</feature>
<dbReference type="GO" id="GO:0005811">
    <property type="term" value="C:lipid droplet"/>
    <property type="evidence" value="ECO:0007669"/>
    <property type="project" value="UniProtKB-SubCell"/>
</dbReference>
<dbReference type="PANTHER" id="PTHR14024">
    <property type="entry name" value="PERILIPIN"/>
    <property type="match status" value="1"/>
</dbReference>
<dbReference type="GO" id="GO:0005829">
    <property type="term" value="C:cytosol"/>
    <property type="evidence" value="ECO:0007669"/>
    <property type="project" value="TreeGrafter"/>
</dbReference>
<comment type="caution">
    <text evidence="5">The sequence shown here is derived from an EMBL/GenBank/DDBJ whole genome shotgun (WGS) entry which is preliminary data.</text>
</comment>
<feature type="region of interest" description="Disordered" evidence="4">
    <location>
        <begin position="517"/>
        <end position="618"/>
    </location>
</feature>
<dbReference type="PANTHER" id="PTHR14024:SF49">
    <property type="entry name" value="LIPID STORAGE DROPLETS SURFACE-BINDING PROTEIN 1"/>
    <property type="match status" value="1"/>
</dbReference>
<dbReference type="Pfam" id="PF03036">
    <property type="entry name" value="Perilipin"/>
    <property type="match status" value="1"/>
</dbReference>
<evidence type="ECO:0000313" key="6">
    <source>
        <dbReference type="Proteomes" id="UP001209878"/>
    </source>
</evidence>
<protein>
    <recommendedName>
        <fullName evidence="7">Perilipin-2</fullName>
    </recommendedName>
</protein>